<gene>
    <name evidence="1" type="ORF">A3844_00295</name>
</gene>
<dbReference type="RefSeq" id="WP_074106244.1">
    <property type="nucleotide sequence ID" value="NZ_LVWI01000001.1"/>
</dbReference>
<protein>
    <recommendedName>
        <fullName evidence="3">WD40 repeat domain-containing protein</fullName>
    </recommendedName>
</protein>
<evidence type="ECO:0000313" key="2">
    <source>
        <dbReference type="Proteomes" id="UP000186058"/>
    </source>
</evidence>
<proteinExistence type="predicted"/>
<reference evidence="1 2" key="1">
    <citation type="submission" date="2016-03" db="EMBL/GenBank/DDBJ databases">
        <authorList>
            <person name="Sant'Anna F.H."/>
            <person name="Ambrosini A."/>
            <person name="Souza R."/>
            <person name="Bach E."/>
            <person name="Fernandes G."/>
            <person name="Balsanelli E."/>
            <person name="Baura V.A."/>
            <person name="Souza E.M."/>
            <person name="Passaglia L."/>
        </authorList>
    </citation>
    <scope>NUCLEOTIDE SEQUENCE [LARGE SCALE GENOMIC DNA]</scope>
    <source>
        <strain evidence="1 2">P26E</strain>
    </source>
</reference>
<evidence type="ECO:0000313" key="1">
    <source>
        <dbReference type="EMBL" id="OKP91605.1"/>
    </source>
</evidence>
<organism evidence="1 2">
    <name type="scientific">Paenibacillus helianthi</name>
    <dbReference type="NCBI Taxonomy" id="1349432"/>
    <lineage>
        <taxon>Bacteria</taxon>
        <taxon>Bacillati</taxon>
        <taxon>Bacillota</taxon>
        <taxon>Bacilli</taxon>
        <taxon>Bacillales</taxon>
        <taxon>Paenibacillaceae</taxon>
        <taxon>Paenibacillus</taxon>
    </lineage>
</organism>
<accession>A0ABX3EXX3</accession>
<dbReference type="EMBL" id="LVWI01000001">
    <property type="protein sequence ID" value="OKP91605.1"/>
    <property type="molecule type" value="Genomic_DNA"/>
</dbReference>
<dbReference type="InterPro" id="IPR011048">
    <property type="entry name" value="Haem_d1_sf"/>
</dbReference>
<sequence>MPFELIPFPEVVPSAGQLVAVQALKGTGEGAVSLLALDRNSDLWRFDLHTGHARMLLHVDIPDLKLEEPVQIVVSADECFAAVSGRFSQHAALYDLQDSKQIMALSRDHYHYDVCTFSLAFAEHEGRTLLIHGTKWNQMDLLDVLSGENLSTRQSTVSVAVNGEQLTKHDLDYFHGKIHVSPQGEWIVDTGWHWQPVASIRSWNLQSWLTNCWESEDGATLRVLGDYMEDWDQPVVWLNSSTIAVWGQLASDMYDEEDTKDYGDSCYSHFLAIYDVQTGERTNLFIPVPEYRTKPLIYGEHYFPHGQIAVVNDKIVMWGPEKGLSVLNPDSGEMEFTDKTLCPYFYHPYAEVFLEINESGRISGKRLI</sequence>
<dbReference type="Proteomes" id="UP000186058">
    <property type="component" value="Unassembled WGS sequence"/>
</dbReference>
<dbReference type="SUPFAM" id="SSF51004">
    <property type="entry name" value="C-terminal (heme d1) domain of cytochrome cd1-nitrite reductase"/>
    <property type="match status" value="1"/>
</dbReference>
<keyword evidence="2" id="KW-1185">Reference proteome</keyword>
<evidence type="ECO:0008006" key="3">
    <source>
        <dbReference type="Google" id="ProtNLM"/>
    </source>
</evidence>
<name>A0ABX3EXX3_9BACL</name>
<comment type="caution">
    <text evidence="1">The sequence shown here is derived from an EMBL/GenBank/DDBJ whole genome shotgun (WGS) entry which is preliminary data.</text>
</comment>